<dbReference type="EMBL" id="GEBQ01022429">
    <property type="protein sequence ID" value="JAT17548.1"/>
    <property type="molecule type" value="Transcribed_RNA"/>
</dbReference>
<sequence>MEDYQRGKRKNKTRIVTDPLKITNILNDFFINPLQEEPHEIARNTTNHEQENIADTPLCLTKFHTITEAELTKLFTHIKTNNAAGYDEITGKLLKHCKEVITTPLLHIINTSITECKIP</sequence>
<proteinExistence type="predicted"/>
<dbReference type="AlphaFoldDB" id="A0A1B6L1I2"/>
<protein>
    <recommendedName>
        <fullName evidence="2">Reverse transcriptase domain-containing protein</fullName>
    </recommendedName>
</protein>
<evidence type="ECO:0000313" key="1">
    <source>
        <dbReference type="EMBL" id="JAT17548.1"/>
    </source>
</evidence>
<organism evidence="1">
    <name type="scientific">Graphocephala atropunctata</name>
    <dbReference type="NCBI Taxonomy" id="36148"/>
    <lineage>
        <taxon>Eukaryota</taxon>
        <taxon>Metazoa</taxon>
        <taxon>Ecdysozoa</taxon>
        <taxon>Arthropoda</taxon>
        <taxon>Hexapoda</taxon>
        <taxon>Insecta</taxon>
        <taxon>Pterygota</taxon>
        <taxon>Neoptera</taxon>
        <taxon>Paraneoptera</taxon>
        <taxon>Hemiptera</taxon>
        <taxon>Auchenorrhyncha</taxon>
        <taxon>Membracoidea</taxon>
        <taxon>Cicadellidae</taxon>
        <taxon>Cicadellinae</taxon>
        <taxon>Cicadellini</taxon>
        <taxon>Graphocephala</taxon>
    </lineage>
</organism>
<accession>A0A1B6L1I2</accession>
<evidence type="ECO:0008006" key="2">
    <source>
        <dbReference type="Google" id="ProtNLM"/>
    </source>
</evidence>
<name>A0A1B6L1I2_9HEMI</name>
<gene>
    <name evidence="1" type="ORF">g.26688</name>
</gene>
<reference evidence="1" key="1">
    <citation type="submission" date="2015-11" db="EMBL/GenBank/DDBJ databases">
        <title>De novo transcriptome assembly of four potential Pierce s Disease insect vectors from Arizona vineyards.</title>
        <authorList>
            <person name="Tassone E.E."/>
        </authorList>
    </citation>
    <scope>NUCLEOTIDE SEQUENCE</scope>
</reference>